<feature type="transmembrane region" description="Helical" evidence="1">
    <location>
        <begin position="37"/>
        <end position="58"/>
    </location>
</feature>
<name>F0SNW3_RUBBR</name>
<dbReference type="STRING" id="756272.Plabr_2438"/>
<dbReference type="RefSeq" id="WP_013628763.1">
    <property type="nucleotide sequence ID" value="NC_015174.1"/>
</dbReference>
<proteinExistence type="predicted"/>
<protein>
    <submittedName>
        <fullName evidence="2">Uncharacterized protein</fullName>
    </submittedName>
</protein>
<gene>
    <name evidence="2" type="ordered locus">Plabr_2438</name>
</gene>
<keyword evidence="1" id="KW-0812">Transmembrane</keyword>
<keyword evidence="3" id="KW-1185">Reference proteome</keyword>
<dbReference type="Proteomes" id="UP000006860">
    <property type="component" value="Chromosome"/>
</dbReference>
<dbReference type="AlphaFoldDB" id="F0SNW3"/>
<keyword evidence="1" id="KW-0472">Membrane</keyword>
<reference evidence="3" key="1">
    <citation type="submission" date="2011-02" db="EMBL/GenBank/DDBJ databases">
        <title>The complete genome of Planctomyces brasiliensis DSM 5305.</title>
        <authorList>
            <person name="Lucas S."/>
            <person name="Copeland A."/>
            <person name="Lapidus A."/>
            <person name="Bruce D."/>
            <person name="Goodwin L."/>
            <person name="Pitluck S."/>
            <person name="Kyrpides N."/>
            <person name="Mavromatis K."/>
            <person name="Pagani I."/>
            <person name="Ivanova N."/>
            <person name="Ovchinnikova G."/>
            <person name="Lu M."/>
            <person name="Detter J.C."/>
            <person name="Han C."/>
            <person name="Land M."/>
            <person name="Hauser L."/>
            <person name="Markowitz V."/>
            <person name="Cheng J.-F."/>
            <person name="Hugenholtz P."/>
            <person name="Woyke T."/>
            <person name="Wu D."/>
            <person name="Tindall B."/>
            <person name="Pomrenke H.G."/>
            <person name="Brambilla E."/>
            <person name="Klenk H.-P."/>
            <person name="Eisen J.A."/>
        </authorList>
    </citation>
    <scope>NUCLEOTIDE SEQUENCE [LARGE SCALE GENOMIC DNA]</scope>
    <source>
        <strain evidence="3">ATCC 49424 / DSM 5305 / JCM 21570 / NBRC 103401 / IFAM 1448</strain>
    </source>
</reference>
<accession>F0SNW3</accession>
<evidence type="ECO:0000313" key="3">
    <source>
        <dbReference type="Proteomes" id="UP000006860"/>
    </source>
</evidence>
<keyword evidence="1" id="KW-1133">Transmembrane helix</keyword>
<dbReference type="HOGENOM" id="CLU_1711906_0_0_0"/>
<sequence>MIPQGLLGNAWLNVSLLADLSEISRYSRNYTGGMQQWVLIGSGLALAVGIWVVVYVTGRLTKQKKKSSTPVQQPLINQVADAIGLSDDDVHTLGRLASRNGVQPPEVLLIDPSLWPPCLESFPHERPKLEQLMERLFGAEKSRTALAASHAEN</sequence>
<evidence type="ECO:0000256" key="1">
    <source>
        <dbReference type="SAM" id="Phobius"/>
    </source>
</evidence>
<organism evidence="2 3">
    <name type="scientific">Rubinisphaera brasiliensis (strain ATCC 49424 / DSM 5305 / JCM 21570 / IAM 15109 / NBRC 103401 / IFAM 1448)</name>
    <name type="common">Planctomyces brasiliensis</name>
    <dbReference type="NCBI Taxonomy" id="756272"/>
    <lineage>
        <taxon>Bacteria</taxon>
        <taxon>Pseudomonadati</taxon>
        <taxon>Planctomycetota</taxon>
        <taxon>Planctomycetia</taxon>
        <taxon>Planctomycetales</taxon>
        <taxon>Planctomycetaceae</taxon>
        <taxon>Rubinisphaera</taxon>
    </lineage>
</organism>
<dbReference type="EMBL" id="CP002546">
    <property type="protein sequence ID" value="ADY60039.1"/>
    <property type="molecule type" value="Genomic_DNA"/>
</dbReference>
<dbReference type="OrthoDB" id="9808275at2"/>
<evidence type="ECO:0000313" key="2">
    <source>
        <dbReference type="EMBL" id="ADY60039.1"/>
    </source>
</evidence>
<dbReference type="KEGG" id="pbs:Plabr_2438"/>